<name>A0AAD3Y4B3_NEPGR</name>
<organism evidence="1 2">
    <name type="scientific">Nepenthes gracilis</name>
    <name type="common">Slender pitcher plant</name>
    <dbReference type="NCBI Taxonomy" id="150966"/>
    <lineage>
        <taxon>Eukaryota</taxon>
        <taxon>Viridiplantae</taxon>
        <taxon>Streptophyta</taxon>
        <taxon>Embryophyta</taxon>
        <taxon>Tracheophyta</taxon>
        <taxon>Spermatophyta</taxon>
        <taxon>Magnoliopsida</taxon>
        <taxon>eudicotyledons</taxon>
        <taxon>Gunneridae</taxon>
        <taxon>Pentapetalae</taxon>
        <taxon>Caryophyllales</taxon>
        <taxon>Nepenthaceae</taxon>
        <taxon>Nepenthes</taxon>
    </lineage>
</organism>
<reference evidence="1" key="1">
    <citation type="submission" date="2023-05" db="EMBL/GenBank/DDBJ databases">
        <title>Nepenthes gracilis genome sequencing.</title>
        <authorList>
            <person name="Fukushima K."/>
        </authorList>
    </citation>
    <scope>NUCLEOTIDE SEQUENCE</scope>
    <source>
        <strain evidence="1">SING2019-196</strain>
    </source>
</reference>
<evidence type="ECO:0000313" key="2">
    <source>
        <dbReference type="Proteomes" id="UP001279734"/>
    </source>
</evidence>
<gene>
    <name evidence="1" type="ORF">Nepgr_030910</name>
</gene>
<keyword evidence="2" id="KW-1185">Reference proteome</keyword>
<proteinExistence type="predicted"/>
<protein>
    <submittedName>
        <fullName evidence="1">Uncharacterized protein</fullName>
    </submittedName>
</protein>
<evidence type="ECO:0000313" key="1">
    <source>
        <dbReference type="EMBL" id="GMH29067.1"/>
    </source>
</evidence>
<comment type="caution">
    <text evidence="1">The sequence shown here is derived from an EMBL/GenBank/DDBJ whole genome shotgun (WGS) entry which is preliminary data.</text>
</comment>
<dbReference type="EMBL" id="BSYO01000035">
    <property type="protein sequence ID" value="GMH29067.1"/>
    <property type="molecule type" value="Genomic_DNA"/>
</dbReference>
<accession>A0AAD3Y4B3</accession>
<sequence length="140" mass="15249">MELGLVCKKTGMHFCPIWCKSAGMGEMTVCGEELGVSRLSGMDGGICPVRFCLGVGNTAEYDRDLNHPASPSATGRLGAKTIQQTSPGAKIPLLFVLPKAYWQSDHTGQYTHPSIWQHTGQNANWAKQNHKPAKRTIPKI</sequence>
<dbReference type="Proteomes" id="UP001279734">
    <property type="component" value="Unassembled WGS sequence"/>
</dbReference>
<dbReference type="AlphaFoldDB" id="A0AAD3Y4B3"/>